<dbReference type="EMBL" id="GBXM01011170">
    <property type="protein sequence ID" value="JAH97407.1"/>
    <property type="molecule type" value="Transcribed_RNA"/>
</dbReference>
<accession>A0A0E9X3W4</accession>
<proteinExistence type="predicted"/>
<sequence length="74" mass="8509">MGKLWALWGCTTAGQFLLLNQRSTEQKDISKNFVTSMVLHFLRFDTIDKTTRRYIVLKRASDSQSLIQNCKPTG</sequence>
<dbReference type="AlphaFoldDB" id="A0A0E9X3W4"/>
<evidence type="ECO:0000313" key="1">
    <source>
        <dbReference type="EMBL" id="JAH97407.1"/>
    </source>
</evidence>
<organism evidence="1">
    <name type="scientific">Anguilla anguilla</name>
    <name type="common">European freshwater eel</name>
    <name type="synonym">Muraena anguilla</name>
    <dbReference type="NCBI Taxonomy" id="7936"/>
    <lineage>
        <taxon>Eukaryota</taxon>
        <taxon>Metazoa</taxon>
        <taxon>Chordata</taxon>
        <taxon>Craniata</taxon>
        <taxon>Vertebrata</taxon>
        <taxon>Euteleostomi</taxon>
        <taxon>Actinopterygii</taxon>
        <taxon>Neopterygii</taxon>
        <taxon>Teleostei</taxon>
        <taxon>Anguilliformes</taxon>
        <taxon>Anguillidae</taxon>
        <taxon>Anguilla</taxon>
    </lineage>
</organism>
<reference evidence="1" key="1">
    <citation type="submission" date="2014-11" db="EMBL/GenBank/DDBJ databases">
        <authorList>
            <person name="Amaro Gonzalez C."/>
        </authorList>
    </citation>
    <scope>NUCLEOTIDE SEQUENCE</scope>
</reference>
<name>A0A0E9X3W4_ANGAN</name>
<protein>
    <submittedName>
        <fullName evidence="1">Uncharacterized protein</fullName>
    </submittedName>
</protein>
<reference evidence="1" key="2">
    <citation type="journal article" date="2015" name="Fish Shellfish Immunol.">
        <title>Early steps in the European eel (Anguilla anguilla)-Vibrio vulnificus interaction in the gills: Role of the RtxA13 toxin.</title>
        <authorList>
            <person name="Callol A."/>
            <person name="Pajuelo D."/>
            <person name="Ebbesson L."/>
            <person name="Teles M."/>
            <person name="MacKenzie S."/>
            <person name="Amaro C."/>
        </authorList>
    </citation>
    <scope>NUCLEOTIDE SEQUENCE</scope>
</reference>